<dbReference type="EMBL" id="JAFGIX010000008">
    <property type="protein sequence ID" value="MBN1571872.1"/>
    <property type="molecule type" value="Genomic_DNA"/>
</dbReference>
<reference evidence="3" key="1">
    <citation type="journal article" date="2021" name="Environ. Microbiol.">
        <title>Genomic characterization of three novel Desulfobacterota classes expand the metabolic and phylogenetic diversity of the phylum.</title>
        <authorList>
            <person name="Murphy C.L."/>
            <person name="Biggerstaff J."/>
            <person name="Eichhorn A."/>
            <person name="Ewing E."/>
            <person name="Shahan R."/>
            <person name="Soriano D."/>
            <person name="Stewart S."/>
            <person name="VanMol K."/>
            <person name="Walker R."/>
            <person name="Walters P."/>
            <person name="Elshahed M.S."/>
            <person name="Youssef N.H."/>
        </authorList>
    </citation>
    <scope>NUCLEOTIDE SEQUENCE</scope>
    <source>
        <strain evidence="3">Zod_Metabat.24</strain>
    </source>
</reference>
<protein>
    <submittedName>
        <fullName evidence="3">AMP-binding protein</fullName>
    </submittedName>
</protein>
<dbReference type="Pfam" id="PF13193">
    <property type="entry name" value="AMP-binding_C"/>
    <property type="match status" value="1"/>
</dbReference>
<feature type="domain" description="AMP-binding enzyme C-terminal" evidence="2">
    <location>
        <begin position="473"/>
        <end position="554"/>
    </location>
</feature>
<feature type="domain" description="AMP-dependent synthetase/ligase" evidence="1">
    <location>
        <begin position="35"/>
        <end position="422"/>
    </location>
</feature>
<dbReference type="Pfam" id="PF00501">
    <property type="entry name" value="AMP-binding"/>
    <property type="match status" value="1"/>
</dbReference>
<evidence type="ECO:0000313" key="3">
    <source>
        <dbReference type="EMBL" id="MBN1571872.1"/>
    </source>
</evidence>
<sequence>MAKKQFWKDSWDKGIKDLDPKLWEKSYVDAIRPTFEKFPDKAAFGFMGVEVTFSELDRYANRFANMLIENGLKKGDVVGINLPNIPEYLIAWLGSLKAGCTITGVSPLLMADGMQYQLKDSKARCLVTLDAIFQHRFLEIADKLPDLKVVVAASVGGFLPSIKSFLGKLLKKIPSGKVTPVKGKNVMKIEDVVKTSKYSDGDPKVKVKPDDIAYIQYTGGTTGPPKGAMLTHRNVVSNLLVVQAWLGWEPGKGLALSGFPFFHIAGLFFNKNCIYLGWTQVLIPNPRDTEHICKEIEKYKPTALVNVPSLYQLLITTPKFKQLDHSKLEVCISAASPFPEESQKELEKIVGKGKLLEVYGMSETSPLTTMNPFRGKKKLGSIGLPLPNTDIKLLDPATGKEVKLGEAGEICAKGPQVMVGYYNKPEETKNSVDKDGYMHTGDVAIMDNEGYMRIVDRTKDMLIVGGYKVFSVKVEDVLCEHPAIDMVGIVGVENPERPGSELVKAFVQLTPGYSGDKEALKKDILDFAKKKLAPYEVPKTVEFMDQLPLTPVGKLDKKVLRK</sequence>
<reference evidence="3" key="2">
    <citation type="submission" date="2021-01" db="EMBL/GenBank/DDBJ databases">
        <authorList>
            <person name="Hahn C.R."/>
            <person name="Youssef N.H."/>
            <person name="Elshahed M."/>
        </authorList>
    </citation>
    <scope>NUCLEOTIDE SEQUENCE</scope>
    <source>
        <strain evidence="3">Zod_Metabat.24</strain>
    </source>
</reference>
<organism evidence="3 4">
    <name type="scientific">Candidatus Zymogenus saltonus</name>
    <dbReference type="NCBI Taxonomy" id="2844893"/>
    <lineage>
        <taxon>Bacteria</taxon>
        <taxon>Deltaproteobacteria</taxon>
        <taxon>Candidatus Zymogenia</taxon>
        <taxon>Candidatus Zymogeniales</taxon>
        <taxon>Candidatus Zymogenaceae</taxon>
        <taxon>Candidatus Zymogenus</taxon>
    </lineage>
</organism>
<accession>A0A9D8KD14</accession>
<gene>
    <name evidence="3" type="ORF">JW984_01610</name>
</gene>
<dbReference type="Gene3D" id="3.40.50.980">
    <property type="match status" value="2"/>
</dbReference>
<dbReference type="GO" id="GO:0016878">
    <property type="term" value="F:acid-thiol ligase activity"/>
    <property type="evidence" value="ECO:0007669"/>
    <property type="project" value="UniProtKB-ARBA"/>
</dbReference>
<evidence type="ECO:0000259" key="1">
    <source>
        <dbReference type="Pfam" id="PF00501"/>
    </source>
</evidence>
<dbReference type="AlphaFoldDB" id="A0A9D8KD14"/>
<dbReference type="InterPro" id="IPR000873">
    <property type="entry name" value="AMP-dep_synth/lig_dom"/>
</dbReference>
<comment type="caution">
    <text evidence="3">The sequence shown here is derived from an EMBL/GenBank/DDBJ whole genome shotgun (WGS) entry which is preliminary data.</text>
</comment>
<dbReference type="InterPro" id="IPR020845">
    <property type="entry name" value="AMP-binding_CS"/>
</dbReference>
<dbReference type="PROSITE" id="PS00455">
    <property type="entry name" value="AMP_BINDING"/>
    <property type="match status" value="1"/>
</dbReference>
<dbReference type="InterPro" id="IPR050237">
    <property type="entry name" value="ATP-dep_AMP-bd_enzyme"/>
</dbReference>
<dbReference type="Gene3D" id="2.30.38.10">
    <property type="entry name" value="Luciferase, Domain 3"/>
    <property type="match status" value="1"/>
</dbReference>
<dbReference type="Proteomes" id="UP000809273">
    <property type="component" value="Unassembled WGS sequence"/>
</dbReference>
<proteinExistence type="predicted"/>
<dbReference type="PANTHER" id="PTHR43767:SF1">
    <property type="entry name" value="NONRIBOSOMAL PEPTIDE SYNTHASE PES1 (EUROFUNG)-RELATED"/>
    <property type="match status" value="1"/>
</dbReference>
<dbReference type="SUPFAM" id="SSF56801">
    <property type="entry name" value="Acetyl-CoA synthetase-like"/>
    <property type="match status" value="1"/>
</dbReference>
<dbReference type="Gene3D" id="3.30.300.30">
    <property type="match status" value="1"/>
</dbReference>
<dbReference type="InterPro" id="IPR045851">
    <property type="entry name" value="AMP-bd_C_sf"/>
</dbReference>
<dbReference type="PANTHER" id="PTHR43767">
    <property type="entry name" value="LONG-CHAIN-FATTY-ACID--COA LIGASE"/>
    <property type="match status" value="1"/>
</dbReference>
<name>A0A9D8KD14_9DELT</name>
<evidence type="ECO:0000259" key="2">
    <source>
        <dbReference type="Pfam" id="PF13193"/>
    </source>
</evidence>
<evidence type="ECO:0000313" key="4">
    <source>
        <dbReference type="Proteomes" id="UP000809273"/>
    </source>
</evidence>
<dbReference type="InterPro" id="IPR025110">
    <property type="entry name" value="AMP-bd_C"/>
</dbReference>